<reference evidence="2 3" key="1">
    <citation type="submission" date="2018-02" db="EMBL/GenBank/DDBJ databases">
        <title>Genome sequence of the basidiomycete white-rot fungus Phlebia centrifuga.</title>
        <authorList>
            <person name="Granchi Z."/>
            <person name="Peng M."/>
            <person name="de Vries R.P."/>
            <person name="Hilden K."/>
            <person name="Makela M.R."/>
            <person name="Grigoriev I."/>
            <person name="Riley R."/>
        </authorList>
    </citation>
    <scope>NUCLEOTIDE SEQUENCE [LARGE SCALE GENOMIC DNA]</scope>
    <source>
        <strain evidence="2 3">FBCC195</strain>
    </source>
</reference>
<gene>
    <name evidence="2" type="ORF">PHLCEN_2v2329</name>
</gene>
<sequence>MVDTRTANATAHPGQVQIQRKRKRRTAAQMKAARDAEEEGKMLDVEKSISSVKQELLMHRIAVLENELVEGRAAAHPSPPIRANLVVQKPGNGGPSASRNAAKNLETPANNSQSAQPFPLSQPRTKYTRAEIATMRAALSTPTRKGAGVQGKMLVIPGQGAGGGKRKSEGNASSNKKAKPPPHSGFRKDYAASSSSKGKGIQVDKVVCWPMTTTLTPPSRTSTTSATGNLTRGMVEGEAIVISSDDDGEGGNNVPGQQLLFGHRMTTE</sequence>
<dbReference type="Proteomes" id="UP000186601">
    <property type="component" value="Unassembled WGS sequence"/>
</dbReference>
<proteinExistence type="predicted"/>
<comment type="caution">
    <text evidence="2">The sequence shown here is derived from an EMBL/GenBank/DDBJ whole genome shotgun (WGS) entry which is preliminary data.</text>
</comment>
<dbReference type="AlphaFoldDB" id="A0A2R6RPI3"/>
<evidence type="ECO:0000313" key="3">
    <source>
        <dbReference type="Proteomes" id="UP000186601"/>
    </source>
</evidence>
<protein>
    <submittedName>
        <fullName evidence="2">Uncharacterized protein</fullName>
    </submittedName>
</protein>
<evidence type="ECO:0000313" key="2">
    <source>
        <dbReference type="EMBL" id="PSS31905.1"/>
    </source>
</evidence>
<dbReference type="EMBL" id="MLYV02000216">
    <property type="protein sequence ID" value="PSS31905.1"/>
    <property type="molecule type" value="Genomic_DNA"/>
</dbReference>
<feature type="region of interest" description="Disordered" evidence="1">
    <location>
        <begin position="86"/>
        <end position="124"/>
    </location>
</feature>
<organism evidence="2 3">
    <name type="scientific">Hermanssonia centrifuga</name>
    <dbReference type="NCBI Taxonomy" id="98765"/>
    <lineage>
        <taxon>Eukaryota</taxon>
        <taxon>Fungi</taxon>
        <taxon>Dikarya</taxon>
        <taxon>Basidiomycota</taxon>
        <taxon>Agaricomycotina</taxon>
        <taxon>Agaricomycetes</taxon>
        <taxon>Polyporales</taxon>
        <taxon>Meruliaceae</taxon>
        <taxon>Hermanssonia</taxon>
    </lineage>
</organism>
<name>A0A2R6RPI3_9APHY</name>
<feature type="compositionally biased region" description="Polar residues" evidence="1">
    <location>
        <begin position="95"/>
        <end position="116"/>
    </location>
</feature>
<accession>A0A2R6RPI3</accession>
<evidence type="ECO:0000256" key="1">
    <source>
        <dbReference type="SAM" id="MobiDB-lite"/>
    </source>
</evidence>
<feature type="region of interest" description="Disordered" evidence="1">
    <location>
        <begin position="1"/>
        <end position="23"/>
    </location>
</feature>
<feature type="non-terminal residue" evidence="2">
    <location>
        <position position="268"/>
    </location>
</feature>
<feature type="region of interest" description="Disordered" evidence="1">
    <location>
        <begin position="141"/>
        <end position="197"/>
    </location>
</feature>
<keyword evidence="3" id="KW-1185">Reference proteome</keyword>